<reference evidence="2" key="1">
    <citation type="journal article" date="2019" name="Int. J. Syst. Evol. Microbiol.">
        <title>The Global Catalogue of Microorganisms (GCM) 10K type strain sequencing project: providing services to taxonomists for standard genome sequencing and annotation.</title>
        <authorList>
            <consortium name="The Broad Institute Genomics Platform"/>
            <consortium name="The Broad Institute Genome Sequencing Center for Infectious Disease"/>
            <person name="Wu L."/>
            <person name="Ma J."/>
        </authorList>
    </citation>
    <scope>NUCLEOTIDE SEQUENCE [LARGE SCALE GENOMIC DNA]</scope>
    <source>
        <strain evidence="2">CCM 7640</strain>
    </source>
</reference>
<keyword evidence="2" id="KW-1185">Reference proteome</keyword>
<comment type="caution">
    <text evidence="1">The sequence shown here is derived from an EMBL/GenBank/DDBJ whole genome shotgun (WGS) entry which is preliminary data.</text>
</comment>
<name>A0ABQ1RDD0_9MICO</name>
<dbReference type="EMBL" id="BMCM01000001">
    <property type="protein sequence ID" value="GGD66003.1"/>
    <property type="molecule type" value="Genomic_DNA"/>
</dbReference>
<proteinExistence type="predicted"/>
<protein>
    <submittedName>
        <fullName evidence="1">Uncharacterized protein</fullName>
    </submittedName>
</protein>
<accession>A0ABQ1RDD0</accession>
<dbReference type="Proteomes" id="UP000629365">
    <property type="component" value="Unassembled WGS sequence"/>
</dbReference>
<dbReference type="RefSeq" id="WP_188435140.1">
    <property type="nucleotide sequence ID" value="NZ_BMCM01000001.1"/>
</dbReference>
<sequence length="69" mass="7242">MIVKTSAFEVKLGGSKAVDAAARSLLALEAKVTLQRASELRAKVVLTAGDTSYVRPDGVMVVAIGHLFI</sequence>
<evidence type="ECO:0000313" key="2">
    <source>
        <dbReference type="Proteomes" id="UP000629365"/>
    </source>
</evidence>
<evidence type="ECO:0000313" key="1">
    <source>
        <dbReference type="EMBL" id="GGD66003.1"/>
    </source>
</evidence>
<gene>
    <name evidence="1" type="ORF">GCM10007269_06510</name>
</gene>
<organism evidence="1 2">
    <name type="scientific">Microbacterium murale</name>
    <dbReference type="NCBI Taxonomy" id="1081040"/>
    <lineage>
        <taxon>Bacteria</taxon>
        <taxon>Bacillati</taxon>
        <taxon>Actinomycetota</taxon>
        <taxon>Actinomycetes</taxon>
        <taxon>Micrococcales</taxon>
        <taxon>Microbacteriaceae</taxon>
        <taxon>Microbacterium</taxon>
    </lineage>
</organism>